<organism evidence="2">
    <name type="scientific">sediment metagenome</name>
    <dbReference type="NCBI Taxonomy" id="749907"/>
    <lineage>
        <taxon>unclassified sequences</taxon>
        <taxon>metagenomes</taxon>
        <taxon>ecological metagenomes</taxon>
    </lineage>
</organism>
<proteinExistence type="predicted"/>
<dbReference type="EMBL" id="ADZX01000404">
    <property type="protein sequence ID" value="EFK96773.1"/>
    <property type="molecule type" value="Genomic_DNA"/>
</dbReference>
<dbReference type="AlphaFoldDB" id="D9PI33"/>
<comment type="caution">
    <text evidence="2">The sequence shown here is derived from an EMBL/GenBank/DDBJ whole genome shotgun (WGS) entry which is preliminary data.</text>
</comment>
<keyword evidence="1" id="KW-1133">Transmembrane helix</keyword>
<name>D9PI33_9ZZZZ</name>
<feature type="transmembrane region" description="Helical" evidence="1">
    <location>
        <begin position="30"/>
        <end position="49"/>
    </location>
</feature>
<protein>
    <submittedName>
        <fullName evidence="2">Uncharacterized protein</fullName>
    </submittedName>
</protein>
<reference evidence="2" key="1">
    <citation type="submission" date="2010-07" db="EMBL/GenBank/DDBJ databases">
        <authorList>
            <consortium name="CONSOLIDER consortium CSD2007-00005"/>
            <person name="Guazzaroni M.-E."/>
            <person name="Richter M."/>
            <person name="Garcia-Salamanca A."/>
            <person name="Yarza P."/>
            <person name="Ferrer M."/>
        </authorList>
    </citation>
    <scope>NUCLEOTIDE SEQUENCE</scope>
</reference>
<accession>D9PI33</accession>
<keyword evidence="1" id="KW-0812">Transmembrane</keyword>
<evidence type="ECO:0000313" key="2">
    <source>
        <dbReference type="EMBL" id="EFK96773.1"/>
    </source>
</evidence>
<sequence length="114" mass="13148">MGEVVFWTIIRTAITIPLVWLLQGYLGFNFWWVLSLFVIYGAIIHPAIIHYRLFEEKNKDIIESTLCSSCLHFDKSAVLCLKHDEHPTQKVIPCEGLDWEPKGFQNNKDEIGTG</sequence>
<reference evidence="2" key="2">
    <citation type="journal article" date="2011" name="Microb. Ecol.">
        <title>Taxonomic and Functional Metagenomic Profiling of the Microbial Community in the Anoxic Sediment of a Sub-saline Shallow Lake (Laguna de Carrizo, Central Spain).</title>
        <authorList>
            <person name="Ferrer M."/>
            <person name="Guazzaroni M.E."/>
            <person name="Richter M."/>
            <person name="Garcia-Salamanca A."/>
            <person name="Yarza P."/>
            <person name="Suarez-Suarez A."/>
            <person name="Solano J."/>
            <person name="Alcaide M."/>
            <person name="van Dillewijn P."/>
            <person name="Molina-Henares M.A."/>
            <person name="Lopez-Cortes N."/>
            <person name="Al-Ramahi Y."/>
            <person name="Guerrero C."/>
            <person name="Acosta A."/>
            <person name="de Eugenio L.I."/>
            <person name="Martinez V."/>
            <person name="Marques S."/>
            <person name="Rojo F."/>
            <person name="Santero E."/>
            <person name="Genilloud O."/>
            <person name="Perez-Perez J."/>
            <person name="Rossello-Mora R."/>
            <person name="Ramos J.L."/>
        </authorList>
    </citation>
    <scope>NUCLEOTIDE SEQUENCE</scope>
</reference>
<gene>
    <name evidence="2" type="ORF">LDC_1187</name>
</gene>
<keyword evidence="1" id="KW-0472">Membrane</keyword>
<evidence type="ECO:0000256" key="1">
    <source>
        <dbReference type="SAM" id="Phobius"/>
    </source>
</evidence>